<dbReference type="PRINTS" id="PR01002">
    <property type="entry name" value="FLGFLGJ"/>
</dbReference>
<protein>
    <recommendedName>
        <fullName evidence="3">Mannosyl-glycoprotein endo-beta-N-acetylglucosamidase-like domain-containing protein</fullName>
    </recommendedName>
</protein>
<organism evidence="4 5">
    <name type="scientific">Woeseia oceani</name>
    <dbReference type="NCBI Taxonomy" id="1548547"/>
    <lineage>
        <taxon>Bacteria</taxon>
        <taxon>Pseudomonadati</taxon>
        <taxon>Pseudomonadota</taxon>
        <taxon>Gammaproteobacteria</taxon>
        <taxon>Woeseiales</taxon>
        <taxon>Woeseiaceae</taxon>
        <taxon>Woeseia</taxon>
    </lineage>
</organism>
<dbReference type="RefSeq" id="WP_068614845.1">
    <property type="nucleotide sequence ID" value="NZ_CP016268.1"/>
</dbReference>
<dbReference type="STRING" id="1548547.BA177_07285"/>
<evidence type="ECO:0000259" key="3">
    <source>
        <dbReference type="SMART" id="SM00047"/>
    </source>
</evidence>
<dbReference type="PANTHER" id="PTHR33308">
    <property type="entry name" value="PEPTIDOGLYCAN HYDROLASE FLGJ"/>
    <property type="match status" value="1"/>
</dbReference>
<dbReference type="GO" id="GO:0004040">
    <property type="term" value="F:amidase activity"/>
    <property type="evidence" value="ECO:0007669"/>
    <property type="project" value="InterPro"/>
</dbReference>
<dbReference type="AlphaFoldDB" id="A0A193LES9"/>
<reference evidence="4 5" key="1">
    <citation type="submission" date="2016-06" db="EMBL/GenBank/DDBJ databases">
        <title>Complete genome sequence of a deep-branching marine Gamma Proteobacterium Woeseia oceani type strain XK5.</title>
        <authorList>
            <person name="Mu D."/>
            <person name="Du Z."/>
        </authorList>
    </citation>
    <scope>NUCLEOTIDE SEQUENCE [LARGE SCALE GENOMIC DNA]</scope>
    <source>
        <strain evidence="4 5">XK5</strain>
    </source>
</reference>
<dbReference type="InterPro" id="IPR002901">
    <property type="entry name" value="MGlyc_endo_b_GlcNAc-like_dom"/>
</dbReference>
<evidence type="ECO:0000313" key="5">
    <source>
        <dbReference type="Proteomes" id="UP000092695"/>
    </source>
</evidence>
<dbReference type="Gene3D" id="1.10.530.10">
    <property type="match status" value="1"/>
</dbReference>
<keyword evidence="1" id="KW-1005">Bacterial flagellum biogenesis</keyword>
<feature type="domain" description="Mannosyl-glycoprotein endo-beta-N-acetylglucosamidase-like" evidence="3">
    <location>
        <begin position="119"/>
        <end position="282"/>
    </location>
</feature>
<dbReference type="GO" id="GO:0071973">
    <property type="term" value="P:bacterial-type flagellum-dependent cell motility"/>
    <property type="evidence" value="ECO:0007669"/>
    <property type="project" value="TreeGrafter"/>
</dbReference>
<dbReference type="PANTHER" id="PTHR33308:SF9">
    <property type="entry name" value="PEPTIDOGLYCAN HYDROLASE FLGJ"/>
    <property type="match status" value="1"/>
</dbReference>
<evidence type="ECO:0000256" key="1">
    <source>
        <dbReference type="ARBA" id="ARBA00022795"/>
    </source>
</evidence>
<dbReference type="OrthoDB" id="289937at2"/>
<gene>
    <name evidence="4" type="ORF">BA177_07285</name>
</gene>
<dbReference type="Proteomes" id="UP000092695">
    <property type="component" value="Chromosome"/>
</dbReference>
<accession>A0A193LES9</accession>
<name>A0A193LES9_9GAMM</name>
<evidence type="ECO:0000313" key="4">
    <source>
        <dbReference type="EMBL" id="ANO51035.1"/>
    </source>
</evidence>
<keyword evidence="5" id="KW-1185">Reference proteome</keyword>
<keyword evidence="2" id="KW-0378">Hydrolase</keyword>
<dbReference type="Gene3D" id="2.10.70.40">
    <property type="entry name" value="peptidoglycan hydrolase"/>
    <property type="match status" value="1"/>
</dbReference>
<dbReference type="EMBL" id="CP016268">
    <property type="protein sequence ID" value="ANO51035.1"/>
    <property type="molecule type" value="Genomic_DNA"/>
</dbReference>
<proteinExistence type="predicted"/>
<dbReference type="SMART" id="SM00047">
    <property type="entry name" value="LYZ2"/>
    <property type="match status" value="1"/>
</dbReference>
<dbReference type="Pfam" id="PF01832">
    <property type="entry name" value="Glucosaminidase"/>
    <property type="match status" value="1"/>
</dbReference>
<dbReference type="GO" id="GO:0044781">
    <property type="term" value="P:bacterial-type flagellum organization"/>
    <property type="evidence" value="ECO:0007669"/>
    <property type="project" value="UniProtKB-KW"/>
</dbReference>
<dbReference type="InterPro" id="IPR051056">
    <property type="entry name" value="Glycosyl_Hydrolase_73"/>
</dbReference>
<dbReference type="KEGG" id="woc:BA177_07285"/>
<evidence type="ECO:0000256" key="2">
    <source>
        <dbReference type="ARBA" id="ARBA00022801"/>
    </source>
</evidence>
<sequence length="299" mass="32479">MTASITDFGQFTTLKASADRQEAAALREVASQFEALFVQSMLKNMRGAKLAEPMFGSDQMDMYQDMFDQQLSLEMANGRGIGLADMLVRQMGGEIGHVPTSRETFALPPTRRMDGAVAELPDWSEPQSFIKDVWPHAERAGTALGVEPRAIVAQAALETGWGAHVMQDANGSSSYNLFGIKAGPDWKGDSVARSTVEYENGIAERRVERFRSYPDVAAAFDDYADFLLTRGRYEQAIGQGDNVAGFAGALQEAGYATDPRYAQKISRVLHSDTMQGALSELKIDSSRPITSAGAMANAD</sequence>
<dbReference type="InterPro" id="IPR019301">
    <property type="entry name" value="Flagellar_prot_FlgJ_N"/>
</dbReference>
<dbReference type="Pfam" id="PF10135">
    <property type="entry name" value="Rod-binding"/>
    <property type="match status" value="1"/>
</dbReference>